<dbReference type="PANTHER" id="PTHR34222:SF40">
    <property type="match status" value="1"/>
</dbReference>
<proteinExistence type="predicted"/>
<feature type="region of interest" description="Disordered" evidence="1">
    <location>
        <begin position="147"/>
        <end position="196"/>
    </location>
</feature>
<dbReference type="Proteomes" id="UP001454036">
    <property type="component" value="Unassembled WGS sequence"/>
</dbReference>
<feature type="region of interest" description="Disordered" evidence="1">
    <location>
        <begin position="1"/>
        <end position="36"/>
    </location>
</feature>
<dbReference type="PANTHER" id="PTHR34222">
    <property type="entry name" value="GAG_PRE-INTEGRS DOMAIN-CONTAINING PROTEIN"/>
    <property type="match status" value="1"/>
</dbReference>
<protein>
    <submittedName>
        <fullName evidence="2">Uncharacterized protein</fullName>
    </submittedName>
</protein>
<gene>
    <name evidence="2" type="ORF">LIER_00569</name>
</gene>
<comment type="caution">
    <text evidence="2">The sequence shown here is derived from an EMBL/GenBank/DDBJ whole genome shotgun (WGS) entry which is preliminary data.</text>
</comment>
<keyword evidence="3" id="KW-1185">Reference proteome</keyword>
<name>A0AAV3NMD8_LITER</name>
<evidence type="ECO:0000256" key="1">
    <source>
        <dbReference type="SAM" id="MobiDB-lite"/>
    </source>
</evidence>
<reference evidence="2 3" key="1">
    <citation type="submission" date="2024-01" db="EMBL/GenBank/DDBJ databases">
        <title>The complete chloroplast genome sequence of Lithospermum erythrorhizon: insights into the phylogenetic relationship among Boraginaceae species and the maternal lineages of purple gromwells.</title>
        <authorList>
            <person name="Okada T."/>
            <person name="Watanabe K."/>
        </authorList>
    </citation>
    <scope>NUCLEOTIDE SEQUENCE [LARGE SCALE GENOMIC DNA]</scope>
</reference>
<sequence>MFTDTNSTSTNSDSLQSSNESESETHSNNKTQKDKVYEFLTGLNNDFDEVRSRIKSRTPFPRTEAFSEVHRDESRRRVMLQKEEIHNSEKSALIVKPQSTEDSTVALLANRDRFSNDSRGGRRSERPWCDHCQKPGHTKSVCWELHGKPNNWTPNRQGDRKGFQGEHQGYSRDSGFQNTGEAEATLLQHNSETHNL</sequence>
<evidence type="ECO:0000313" key="3">
    <source>
        <dbReference type="Proteomes" id="UP001454036"/>
    </source>
</evidence>
<evidence type="ECO:0000313" key="2">
    <source>
        <dbReference type="EMBL" id="GAA0138918.1"/>
    </source>
</evidence>
<dbReference type="AlphaFoldDB" id="A0AAV3NMD8"/>
<feature type="compositionally biased region" description="Basic and acidic residues" evidence="1">
    <location>
        <begin position="23"/>
        <end position="36"/>
    </location>
</feature>
<dbReference type="EMBL" id="BAABME010000044">
    <property type="protein sequence ID" value="GAA0138918.1"/>
    <property type="molecule type" value="Genomic_DNA"/>
</dbReference>
<accession>A0AAV3NMD8</accession>
<feature type="compositionally biased region" description="Low complexity" evidence="1">
    <location>
        <begin position="1"/>
        <end position="20"/>
    </location>
</feature>
<organism evidence="2 3">
    <name type="scientific">Lithospermum erythrorhizon</name>
    <name type="common">Purple gromwell</name>
    <name type="synonym">Lithospermum officinale var. erythrorhizon</name>
    <dbReference type="NCBI Taxonomy" id="34254"/>
    <lineage>
        <taxon>Eukaryota</taxon>
        <taxon>Viridiplantae</taxon>
        <taxon>Streptophyta</taxon>
        <taxon>Embryophyta</taxon>
        <taxon>Tracheophyta</taxon>
        <taxon>Spermatophyta</taxon>
        <taxon>Magnoliopsida</taxon>
        <taxon>eudicotyledons</taxon>
        <taxon>Gunneridae</taxon>
        <taxon>Pentapetalae</taxon>
        <taxon>asterids</taxon>
        <taxon>lamiids</taxon>
        <taxon>Boraginales</taxon>
        <taxon>Boraginaceae</taxon>
        <taxon>Boraginoideae</taxon>
        <taxon>Lithospermeae</taxon>
        <taxon>Lithospermum</taxon>
    </lineage>
</organism>